<organism evidence="2 3">
    <name type="scientific">Streptomyces filipinensis</name>
    <dbReference type="NCBI Taxonomy" id="66887"/>
    <lineage>
        <taxon>Bacteria</taxon>
        <taxon>Bacillati</taxon>
        <taxon>Actinomycetota</taxon>
        <taxon>Actinomycetes</taxon>
        <taxon>Kitasatosporales</taxon>
        <taxon>Streptomycetaceae</taxon>
        <taxon>Streptomyces</taxon>
    </lineage>
</organism>
<name>A0A918IGS6_9ACTN</name>
<protein>
    <submittedName>
        <fullName evidence="2">Uncharacterized protein</fullName>
    </submittedName>
</protein>
<reference evidence="2" key="2">
    <citation type="submission" date="2020-09" db="EMBL/GenBank/DDBJ databases">
        <authorList>
            <person name="Sun Q."/>
            <person name="Ohkuma M."/>
        </authorList>
    </citation>
    <scope>NUCLEOTIDE SEQUENCE</scope>
    <source>
        <strain evidence="2">JCM 4369</strain>
    </source>
</reference>
<reference evidence="2" key="1">
    <citation type="journal article" date="2014" name="Int. J. Syst. Evol. Microbiol.">
        <title>Complete genome sequence of Corynebacterium casei LMG S-19264T (=DSM 44701T), isolated from a smear-ripened cheese.</title>
        <authorList>
            <consortium name="US DOE Joint Genome Institute (JGI-PGF)"/>
            <person name="Walter F."/>
            <person name="Albersmeier A."/>
            <person name="Kalinowski J."/>
            <person name="Ruckert C."/>
        </authorList>
    </citation>
    <scope>NUCLEOTIDE SEQUENCE</scope>
    <source>
        <strain evidence="2">JCM 4369</strain>
    </source>
</reference>
<dbReference type="AlphaFoldDB" id="A0A918IGS6"/>
<accession>A0A918IGS6</accession>
<feature type="region of interest" description="Disordered" evidence="1">
    <location>
        <begin position="41"/>
        <end position="61"/>
    </location>
</feature>
<evidence type="ECO:0000256" key="1">
    <source>
        <dbReference type="SAM" id="MobiDB-lite"/>
    </source>
</evidence>
<comment type="caution">
    <text evidence="2">The sequence shown here is derived from an EMBL/GenBank/DDBJ whole genome shotgun (WGS) entry which is preliminary data.</text>
</comment>
<evidence type="ECO:0000313" key="3">
    <source>
        <dbReference type="Proteomes" id="UP000618795"/>
    </source>
</evidence>
<dbReference type="Proteomes" id="UP000618795">
    <property type="component" value="Unassembled WGS sequence"/>
</dbReference>
<keyword evidence="3" id="KW-1185">Reference proteome</keyword>
<sequence length="61" mass="6327">MQGTSLGTVAVFPAVGCAPELSRVLHSIAFRIRAAGKADLARARRQTGGRAADGARRGRHG</sequence>
<dbReference type="EMBL" id="BMTD01000015">
    <property type="protein sequence ID" value="GGV12315.1"/>
    <property type="molecule type" value="Genomic_DNA"/>
</dbReference>
<gene>
    <name evidence="2" type="ORF">GCM10010260_58700</name>
</gene>
<evidence type="ECO:0000313" key="2">
    <source>
        <dbReference type="EMBL" id="GGV12315.1"/>
    </source>
</evidence>
<proteinExistence type="predicted"/>